<dbReference type="Pfam" id="PF18962">
    <property type="entry name" value="Por_Secre_tail"/>
    <property type="match status" value="1"/>
</dbReference>
<dbReference type="NCBIfam" id="TIGR04183">
    <property type="entry name" value="Por_Secre_tail"/>
    <property type="match status" value="1"/>
</dbReference>
<dbReference type="InterPro" id="IPR026444">
    <property type="entry name" value="Secre_tail"/>
</dbReference>
<gene>
    <name evidence="3" type="ORF">SAMN05443633_111101</name>
</gene>
<protein>
    <submittedName>
        <fullName evidence="3">Por secretion system C-terminal sorting domain-containing protein</fullName>
    </submittedName>
</protein>
<feature type="domain" description="Secretion system C-terminal sorting" evidence="2">
    <location>
        <begin position="554"/>
        <end position="622"/>
    </location>
</feature>
<dbReference type="InterPro" id="IPR011047">
    <property type="entry name" value="Quinoprotein_ADH-like_sf"/>
</dbReference>
<dbReference type="STRING" id="1416778.SAMN05443633_111101"/>
<name>A0A1M5HX07_9FLAO</name>
<accession>A0A1M5HX07</accession>
<dbReference type="Proteomes" id="UP000184518">
    <property type="component" value="Unassembled WGS sequence"/>
</dbReference>
<dbReference type="EMBL" id="FQUT01000011">
    <property type="protein sequence ID" value="SHG20504.1"/>
    <property type="molecule type" value="Genomic_DNA"/>
</dbReference>
<evidence type="ECO:0000259" key="2">
    <source>
        <dbReference type="Pfam" id="PF18962"/>
    </source>
</evidence>
<keyword evidence="1" id="KW-0732">Signal</keyword>
<sequence>MKNQIYSKLLFLFIPFSIFSQTYQWQWAKQGGGNSGSSGTGFTDTTDEMIRSVVVDNQNNHYYLSTVFEGSPTIDGQAVTSYNARDLVLFSTDCQGNLRWSKTIGGYGSLEHAWKLEVDNSGGLYIMVNVVNQANVSAPSNYTPIHFDTNISMPIVAVGYNSPDPDPGINTAFLLKYNTSDGSLAWQKPLQGAVNYALRSSDNGIWCMDNAKNIHAIIGFTAGTHLNGLITVPSTFVSTFQYYLVKFSFAGGSMTPEANPLLLPITGNLTAGMTAGKIQMLYDETLNQYYIAGSKNLNPVTPTSVSYNSNPVNNDGFILAINGANGNEVWRRELYTPNISLQDDKIFGLVKDSNSDIYLSGFYYRGTANDIATFGNYNFPLPLNTGYNPFVMKLGSGGNVQWAKIAESLSPNNNVGYRFMKGNLVINGNELAFVKGSRSDIWGNFAMTRPQNDLADPLLIRFNKNDGTVLGTNEIQSNFGFQDELTSVAVDNDGNYIVGGFFHNQLFTDPADGINTLTATGNSGKSQFFVAKLAKSACSALSVEETAAEAGIKIYPNPVQEVLNINSKENLQAFEIYSSTGQFVTRGSLNSPQSSINTTSLNTGVYYIKIKTAKATITEKFIKK</sequence>
<reference evidence="4" key="1">
    <citation type="submission" date="2016-11" db="EMBL/GenBank/DDBJ databases">
        <authorList>
            <person name="Varghese N."/>
            <person name="Submissions S."/>
        </authorList>
    </citation>
    <scope>NUCLEOTIDE SEQUENCE [LARGE SCALE GENOMIC DNA]</scope>
    <source>
        <strain evidence="4">DSM 27619</strain>
    </source>
</reference>
<keyword evidence="4" id="KW-1185">Reference proteome</keyword>
<dbReference type="RefSeq" id="WP_072961178.1">
    <property type="nucleotide sequence ID" value="NZ_FQUT01000011.1"/>
</dbReference>
<proteinExistence type="predicted"/>
<organism evidence="3 4">
    <name type="scientific">Chryseobacterium arachidis</name>
    <dbReference type="NCBI Taxonomy" id="1416778"/>
    <lineage>
        <taxon>Bacteria</taxon>
        <taxon>Pseudomonadati</taxon>
        <taxon>Bacteroidota</taxon>
        <taxon>Flavobacteriia</taxon>
        <taxon>Flavobacteriales</taxon>
        <taxon>Weeksellaceae</taxon>
        <taxon>Chryseobacterium group</taxon>
        <taxon>Chryseobacterium</taxon>
    </lineage>
</organism>
<dbReference type="AlphaFoldDB" id="A0A1M5HX07"/>
<evidence type="ECO:0000313" key="4">
    <source>
        <dbReference type="Proteomes" id="UP000184518"/>
    </source>
</evidence>
<dbReference type="SUPFAM" id="SSF50998">
    <property type="entry name" value="Quinoprotein alcohol dehydrogenase-like"/>
    <property type="match status" value="1"/>
</dbReference>
<dbReference type="OrthoDB" id="5381604at2"/>
<evidence type="ECO:0000256" key="1">
    <source>
        <dbReference type="ARBA" id="ARBA00022729"/>
    </source>
</evidence>
<evidence type="ECO:0000313" key="3">
    <source>
        <dbReference type="EMBL" id="SHG20504.1"/>
    </source>
</evidence>